<dbReference type="EMBL" id="CP064954">
    <property type="protein sequence ID" value="QPK79096.1"/>
    <property type="molecule type" value="Genomic_DNA"/>
</dbReference>
<evidence type="ECO:0000256" key="4">
    <source>
        <dbReference type="ARBA" id="ARBA00022801"/>
    </source>
</evidence>
<proteinExistence type="predicted"/>
<feature type="domain" description="PIN" evidence="6">
    <location>
        <begin position="10"/>
        <end position="137"/>
    </location>
</feature>
<evidence type="ECO:0000256" key="5">
    <source>
        <dbReference type="ARBA" id="ARBA00022842"/>
    </source>
</evidence>
<evidence type="ECO:0000256" key="1">
    <source>
        <dbReference type="ARBA" id="ARBA00022649"/>
    </source>
</evidence>
<evidence type="ECO:0000313" key="7">
    <source>
        <dbReference type="EMBL" id="QPK79096.1"/>
    </source>
</evidence>
<accession>A0A7T0PAI8</accession>
<gene>
    <name evidence="7" type="ORF">G7Y31_11505</name>
</gene>
<keyword evidence="3" id="KW-0479">Metal-binding</keyword>
<name>A0A7T0PAI8_9CORY</name>
<keyword evidence="2" id="KW-0540">Nuclease</keyword>
<keyword evidence="4" id="KW-0378">Hydrolase</keyword>
<evidence type="ECO:0000256" key="3">
    <source>
        <dbReference type="ARBA" id="ARBA00022723"/>
    </source>
</evidence>
<evidence type="ECO:0000259" key="6">
    <source>
        <dbReference type="SMART" id="SM00670"/>
    </source>
</evidence>
<dbReference type="SUPFAM" id="SSF88723">
    <property type="entry name" value="PIN domain-like"/>
    <property type="match status" value="1"/>
</dbReference>
<sequence length="157" mass="17259">MPSGTGGKLPLIVLDTNVWVWYLTDVDPAVTRCIGTLIRGHGCDHLIVVPLVVLVETVGVVRGRASRPAEQRQRSEEALRFFRSQPLIFVDLNQRTAFRAAELCGEHLLKGADAAILASAELMGAQVLYTYDKGLIKVGRALKGLDVRRPTELELIE</sequence>
<evidence type="ECO:0000313" key="8">
    <source>
        <dbReference type="Proteomes" id="UP000594681"/>
    </source>
</evidence>
<dbReference type="Proteomes" id="UP000594681">
    <property type="component" value="Chromosome"/>
</dbReference>
<dbReference type="GO" id="GO:0004518">
    <property type="term" value="F:nuclease activity"/>
    <property type="evidence" value="ECO:0007669"/>
    <property type="project" value="UniProtKB-KW"/>
</dbReference>
<dbReference type="SMART" id="SM00670">
    <property type="entry name" value="PINc"/>
    <property type="match status" value="1"/>
</dbReference>
<dbReference type="KEGG" id="cliz:G7Y31_11505"/>
<dbReference type="Pfam" id="PF01850">
    <property type="entry name" value="PIN"/>
    <property type="match status" value="1"/>
</dbReference>
<dbReference type="RefSeq" id="WP_165009934.1">
    <property type="nucleotide sequence ID" value="NZ_CP064954.1"/>
</dbReference>
<dbReference type="InterPro" id="IPR002716">
    <property type="entry name" value="PIN_dom"/>
</dbReference>
<reference evidence="7 8" key="1">
    <citation type="submission" date="2020-11" db="EMBL/GenBank/DDBJ databases">
        <title>Corynebacterium sp. ZJ-599.</title>
        <authorList>
            <person name="Zhou J."/>
        </authorList>
    </citation>
    <scope>NUCLEOTIDE SEQUENCE [LARGE SCALE GENOMIC DNA]</scope>
    <source>
        <strain evidence="7 8">ZJ-599</strain>
    </source>
</reference>
<keyword evidence="1" id="KW-1277">Toxin-antitoxin system</keyword>
<dbReference type="GO" id="GO:0016787">
    <property type="term" value="F:hydrolase activity"/>
    <property type="evidence" value="ECO:0007669"/>
    <property type="project" value="UniProtKB-KW"/>
</dbReference>
<keyword evidence="8" id="KW-1185">Reference proteome</keyword>
<protein>
    <submittedName>
        <fullName evidence="7">PIN domain-containing protein</fullName>
    </submittedName>
</protein>
<dbReference type="Gene3D" id="3.40.50.1010">
    <property type="entry name" value="5'-nuclease"/>
    <property type="match status" value="1"/>
</dbReference>
<dbReference type="GO" id="GO:0046872">
    <property type="term" value="F:metal ion binding"/>
    <property type="evidence" value="ECO:0007669"/>
    <property type="project" value="UniProtKB-KW"/>
</dbReference>
<dbReference type="AlphaFoldDB" id="A0A7T0PAI8"/>
<organism evidence="7 8">
    <name type="scientific">Corynebacterium lizhenjunii</name>
    <dbReference type="NCBI Taxonomy" id="2709394"/>
    <lineage>
        <taxon>Bacteria</taxon>
        <taxon>Bacillati</taxon>
        <taxon>Actinomycetota</taxon>
        <taxon>Actinomycetes</taxon>
        <taxon>Mycobacteriales</taxon>
        <taxon>Corynebacteriaceae</taxon>
        <taxon>Corynebacterium</taxon>
    </lineage>
</organism>
<dbReference type="InterPro" id="IPR029060">
    <property type="entry name" value="PIN-like_dom_sf"/>
</dbReference>
<keyword evidence="5" id="KW-0460">Magnesium</keyword>
<evidence type="ECO:0000256" key="2">
    <source>
        <dbReference type="ARBA" id="ARBA00022722"/>
    </source>
</evidence>